<evidence type="ECO:0000256" key="1">
    <source>
        <dbReference type="ARBA" id="ARBA00006987"/>
    </source>
</evidence>
<feature type="signal peptide" evidence="2">
    <location>
        <begin position="1"/>
        <end position="24"/>
    </location>
</feature>
<sequence length="329" mass="36406">MKKRKLIWFIAIALVLTVTLVACTGNNGEAPTVSDTFPDKPITIVNYVAPGGAMDVTTRKFVEIAGKYTDATFVVENRTGAGGLIAQDYVLGQAADGYRIFAATTSNISTVISGGHDVDRYIWGFDWISMIMRDPESVITNSQNPLNDFMDIVEDAIAKDGEQIWVGPSAGGFDHVMAMKVWDAFGIEAVWIPFESGPLAMNALLGGQGVAYVGNPRDVMGRPDLINAVIASDERLPQHPDVTTFGELGHPELDDEIMWRGFAVKKGTPQEAIDWFSDIAQQVTEDEEWIQFFYESSIEATNYGQEQFEEIIQRDIDDHIYYLTKFGIL</sequence>
<gene>
    <name evidence="3" type="ordered locus">Amet_1105</name>
</gene>
<organism evidence="3 4">
    <name type="scientific">Alkaliphilus metalliredigens (strain QYMF)</name>
    <dbReference type="NCBI Taxonomy" id="293826"/>
    <lineage>
        <taxon>Bacteria</taxon>
        <taxon>Bacillati</taxon>
        <taxon>Bacillota</taxon>
        <taxon>Clostridia</taxon>
        <taxon>Peptostreptococcales</taxon>
        <taxon>Natronincolaceae</taxon>
        <taxon>Alkaliphilus</taxon>
    </lineage>
</organism>
<dbReference type="CDD" id="cd07012">
    <property type="entry name" value="PBP2_Bug_TTT"/>
    <property type="match status" value="1"/>
</dbReference>
<accession>A6TM98</accession>
<dbReference type="AlphaFoldDB" id="A6TM98"/>
<dbReference type="Gene3D" id="3.40.190.10">
    <property type="entry name" value="Periplasmic binding protein-like II"/>
    <property type="match status" value="1"/>
</dbReference>
<evidence type="ECO:0000313" key="3">
    <source>
        <dbReference type="EMBL" id="ABR47316.1"/>
    </source>
</evidence>
<dbReference type="RefSeq" id="WP_012062358.1">
    <property type="nucleotide sequence ID" value="NC_009633.1"/>
</dbReference>
<keyword evidence="4" id="KW-1185">Reference proteome</keyword>
<dbReference type="KEGG" id="amt:Amet_1105"/>
<reference evidence="4" key="1">
    <citation type="journal article" date="2016" name="Genome Announc.">
        <title>Complete genome sequence of Alkaliphilus metalliredigens strain QYMF, an alkaliphilic and metal-reducing bacterium isolated from borax-contaminated leachate ponds.</title>
        <authorList>
            <person name="Hwang C."/>
            <person name="Copeland A."/>
            <person name="Lucas S."/>
            <person name="Lapidus A."/>
            <person name="Barry K."/>
            <person name="Detter J.C."/>
            <person name="Glavina Del Rio T."/>
            <person name="Hammon N."/>
            <person name="Israni S."/>
            <person name="Dalin E."/>
            <person name="Tice H."/>
            <person name="Pitluck S."/>
            <person name="Chertkov O."/>
            <person name="Brettin T."/>
            <person name="Bruce D."/>
            <person name="Han C."/>
            <person name="Schmutz J."/>
            <person name="Larimer F."/>
            <person name="Land M.L."/>
            <person name="Hauser L."/>
            <person name="Kyrpides N."/>
            <person name="Mikhailova N."/>
            <person name="Ye Q."/>
            <person name="Zhou J."/>
            <person name="Richardson P."/>
            <person name="Fields M.W."/>
        </authorList>
    </citation>
    <scope>NUCLEOTIDE SEQUENCE [LARGE SCALE GENOMIC DNA]</scope>
    <source>
        <strain evidence="4">QYMF</strain>
    </source>
</reference>
<feature type="chain" id="PRO_5038586967" evidence="2">
    <location>
        <begin position="25"/>
        <end position="329"/>
    </location>
</feature>
<evidence type="ECO:0000313" key="4">
    <source>
        <dbReference type="Proteomes" id="UP000001572"/>
    </source>
</evidence>
<dbReference type="Gene3D" id="3.40.190.150">
    <property type="entry name" value="Bordetella uptake gene, domain 1"/>
    <property type="match status" value="1"/>
</dbReference>
<dbReference type="eggNOG" id="COG3181">
    <property type="taxonomic scope" value="Bacteria"/>
</dbReference>
<name>A6TM98_ALKMQ</name>
<dbReference type="STRING" id="293826.Amet_1105"/>
<dbReference type="PANTHER" id="PTHR42928">
    <property type="entry name" value="TRICARBOXYLATE-BINDING PROTEIN"/>
    <property type="match status" value="1"/>
</dbReference>
<proteinExistence type="inferred from homology"/>
<dbReference type="Pfam" id="PF03401">
    <property type="entry name" value="TctC"/>
    <property type="match status" value="1"/>
</dbReference>
<dbReference type="EMBL" id="CP000724">
    <property type="protein sequence ID" value="ABR47316.1"/>
    <property type="molecule type" value="Genomic_DNA"/>
</dbReference>
<comment type="similarity">
    <text evidence="1">Belongs to the UPF0065 (bug) family.</text>
</comment>
<dbReference type="SUPFAM" id="SSF53850">
    <property type="entry name" value="Periplasmic binding protein-like II"/>
    <property type="match status" value="1"/>
</dbReference>
<dbReference type="Proteomes" id="UP000001572">
    <property type="component" value="Chromosome"/>
</dbReference>
<protein>
    <submittedName>
        <fullName evidence="3">Uncharacterized protein UPF0065</fullName>
    </submittedName>
</protein>
<dbReference type="HOGENOM" id="CLU_045683_0_0_9"/>
<keyword evidence="2" id="KW-0732">Signal</keyword>
<dbReference type="PIRSF" id="PIRSF017082">
    <property type="entry name" value="YflP"/>
    <property type="match status" value="1"/>
</dbReference>
<dbReference type="PROSITE" id="PS51257">
    <property type="entry name" value="PROKAR_LIPOPROTEIN"/>
    <property type="match status" value="1"/>
</dbReference>
<dbReference type="PANTHER" id="PTHR42928:SF5">
    <property type="entry name" value="BLR1237 PROTEIN"/>
    <property type="match status" value="1"/>
</dbReference>
<evidence type="ECO:0000256" key="2">
    <source>
        <dbReference type="SAM" id="SignalP"/>
    </source>
</evidence>
<dbReference type="OrthoDB" id="1861230at2"/>
<dbReference type="InterPro" id="IPR005064">
    <property type="entry name" value="BUG"/>
</dbReference>
<dbReference type="InterPro" id="IPR042100">
    <property type="entry name" value="Bug_dom1"/>
</dbReference>